<protein>
    <recommendedName>
        <fullName evidence="3">Serine protease</fullName>
    </recommendedName>
</protein>
<dbReference type="RefSeq" id="WP_217680077.1">
    <property type="nucleotide sequence ID" value="NZ_JAHRGL010000012.1"/>
</dbReference>
<accession>A0ABS6MUS3</accession>
<dbReference type="Proteomes" id="UP000813068">
    <property type="component" value="Unassembled WGS sequence"/>
</dbReference>
<sequence>MNLLENTTELPEDMQEAHKQWTGTVFFPESSALLTSLKDDPEKDRKIFDLAEKGHPGAMLLMARMMKNTANKPGYLYWINLALNAESAEAAFTFAQDHQEELPAIAYELYKTAFKDGHIGATWALANLCRSQSAETLNTTQEELDEILSESLEIGDQLMTQEAFDALVTGSHPVQFLDEHCIPWGSGTFFIAAWKGHQFAITAKHVIEECNADPKNARLLVTGHENPVPFLGCFTPKHDEIEESDDSQDIFLWLVDDSPIGPKVEWWSWRMDILWKPSSSLKSGQKIFAVGYPNTDSKYDYENRKIIPQALVVRGELSGDSIIDGLFTIDCADFSVDIDGISGGPIFAMFGGVFYFVGMALRGGASAKKIHFLGAEHVINTLDQALAEAQTEKVIPSQSASTCS</sequence>
<dbReference type="EMBL" id="JAHRGL010000012">
    <property type="protein sequence ID" value="MBV2132169.1"/>
    <property type="molecule type" value="Genomic_DNA"/>
</dbReference>
<evidence type="ECO:0008006" key="3">
    <source>
        <dbReference type="Google" id="ProtNLM"/>
    </source>
</evidence>
<reference evidence="1 2" key="1">
    <citation type="submission" date="2021-06" db="EMBL/GenBank/DDBJ databases">
        <title>Differences between aerobic and microaerobic xylene degrading microbial communities.</title>
        <authorList>
            <person name="Banerjee S."/>
            <person name="Tancsics A."/>
        </authorList>
    </citation>
    <scope>NUCLEOTIDE SEQUENCE [LARGE SCALE GENOMIC DNA]</scope>
    <source>
        <strain evidence="1 2">MAP12</strain>
    </source>
</reference>
<proteinExistence type="predicted"/>
<evidence type="ECO:0000313" key="2">
    <source>
        <dbReference type="Proteomes" id="UP000813068"/>
    </source>
</evidence>
<organism evidence="1 2">
    <name type="scientific">Geopseudomonas aromaticivorans</name>
    <dbReference type="NCBI Taxonomy" id="2849492"/>
    <lineage>
        <taxon>Bacteria</taxon>
        <taxon>Pseudomonadati</taxon>
        <taxon>Pseudomonadota</taxon>
        <taxon>Gammaproteobacteria</taxon>
        <taxon>Pseudomonadales</taxon>
        <taxon>Pseudomonadaceae</taxon>
        <taxon>Geopseudomonas</taxon>
    </lineage>
</organism>
<comment type="caution">
    <text evidence="1">The sequence shown here is derived from an EMBL/GenBank/DDBJ whole genome shotgun (WGS) entry which is preliminary data.</text>
</comment>
<evidence type="ECO:0000313" key="1">
    <source>
        <dbReference type="EMBL" id="MBV2132169.1"/>
    </source>
</evidence>
<name>A0ABS6MUS3_9GAMM</name>
<gene>
    <name evidence="1" type="ORF">KRX52_05075</name>
</gene>
<keyword evidence="2" id="KW-1185">Reference proteome</keyword>